<evidence type="ECO:0000313" key="2">
    <source>
        <dbReference type="Proteomes" id="UP000076738"/>
    </source>
</evidence>
<name>A0A167P4W2_CALVF</name>
<reference evidence="1 2" key="1">
    <citation type="journal article" date="2016" name="Mol. Biol. Evol.">
        <title>Comparative Genomics of Early-Diverging Mushroom-Forming Fungi Provides Insights into the Origins of Lignocellulose Decay Capabilities.</title>
        <authorList>
            <person name="Nagy L.G."/>
            <person name="Riley R."/>
            <person name="Tritt A."/>
            <person name="Adam C."/>
            <person name="Daum C."/>
            <person name="Floudas D."/>
            <person name="Sun H."/>
            <person name="Yadav J.S."/>
            <person name="Pangilinan J."/>
            <person name="Larsson K.H."/>
            <person name="Matsuura K."/>
            <person name="Barry K."/>
            <person name="Labutti K."/>
            <person name="Kuo R."/>
            <person name="Ohm R.A."/>
            <person name="Bhattacharya S.S."/>
            <person name="Shirouzu T."/>
            <person name="Yoshinaga Y."/>
            <person name="Martin F.M."/>
            <person name="Grigoriev I.V."/>
            <person name="Hibbett D.S."/>
        </authorList>
    </citation>
    <scope>NUCLEOTIDE SEQUENCE [LARGE SCALE GENOMIC DNA]</scope>
    <source>
        <strain evidence="1 2">TUFC12733</strain>
    </source>
</reference>
<dbReference type="EMBL" id="KV417276">
    <property type="protein sequence ID" value="KZO98420.1"/>
    <property type="molecule type" value="Genomic_DNA"/>
</dbReference>
<organism evidence="1 2">
    <name type="scientific">Calocera viscosa (strain TUFC12733)</name>
    <dbReference type="NCBI Taxonomy" id="1330018"/>
    <lineage>
        <taxon>Eukaryota</taxon>
        <taxon>Fungi</taxon>
        <taxon>Dikarya</taxon>
        <taxon>Basidiomycota</taxon>
        <taxon>Agaricomycotina</taxon>
        <taxon>Dacrymycetes</taxon>
        <taxon>Dacrymycetales</taxon>
        <taxon>Dacrymycetaceae</taxon>
        <taxon>Calocera</taxon>
    </lineage>
</organism>
<proteinExistence type="predicted"/>
<gene>
    <name evidence="1" type="ORF">CALVIDRAFT_535517</name>
</gene>
<keyword evidence="2" id="KW-1185">Reference proteome</keyword>
<accession>A0A167P4W2</accession>
<dbReference type="Proteomes" id="UP000076738">
    <property type="component" value="Unassembled WGS sequence"/>
</dbReference>
<dbReference type="AlphaFoldDB" id="A0A167P4W2"/>
<sequence length="117" mass="12993">MHFSACGAERVLLRAELTHPGRPPSLLFCTITINKALNGLSALLGLIDAQHRMISPLLLLASIVSWIPGFQARQRIKGLAARRWHAAPHNLHLRRLSHSTFYVINQGSTRTLAPIFV</sequence>
<evidence type="ECO:0000313" key="1">
    <source>
        <dbReference type="EMBL" id="KZO98420.1"/>
    </source>
</evidence>
<protein>
    <submittedName>
        <fullName evidence="1">Uncharacterized protein</fullName>
    </submittedName>
</protein>